<dbReference type="Proteomes" id="UP000190105">
    <property type="component" value="Unassembled WGS sequence"/>
</dbReference>
<dbReference type="InterPro" id="IPR050570">
    <property type="entry name" value="Cell_wall_metabolism_enzyme"/>
</dbReference>
<proteinExistence type="predicted"/>
<dbReference type="InterPro" id="IPR016047">
    <property type="entry name" value="M23ase_b-sheet_dom"/>
</dbReference>
<feature type="domain" description="Peptidoglycan hydrolase PcsB coiled-coil" evidence="5">
    <location>
        <begin position="104"/>
        <end position="168"/>
    </location>
</feature>
<reference evidence="7" key="1">
    <citation type="submission" date="2017-02" db="EMBL/GenBank/DDBJ databases">
        <authorList>
            <person name="Varghese N."/>
            <person name="Submissions S."/>
        </authorList>
    </citation>
    <scope>NUCLEOTIDE SEQUENCE [LARGE SCALE GENOMIC DNA]</scope>
    <source>
        <strain evidence="7">USBA 833</strain>
    </source>
</reference>
<dbReference type="PANTHER" id="PTHR21666:SF289">
    <property type="entry name" value="L-ALA--D-GLU ENDOPEPTIDASE"/>
    <property type="match status" value="1"/>
</dbReference>
<dbReference type="STRING" id="1147123.SAMN05443428_108110"/>
<evidence type="ECO:0000256" key="2">
    <source>
        <dbReference type="SAM" id="Coils"/>
    </source>
</evidence>
<feature type="coiled-coil region" evidence="2">
    <location>
        <begin position="25"/>
        <end position="112"/>
    </location>
</feature>
<dbReference type="InterPro" id="IPR057309">
    <property type="entry name" value="PcsB_CC"/>
</dbReference>
<evidence type="ECO:0000313" key="7">
    <source>
        <dbReference type="Proteomes" id="UP000190105"/>
    </source>
</evidence>
<evidence type="ECO:0000256" key="3">
    <source>
        <dbReference type="SAM" id="SignalP"/>
    </source>
</evidence>
<dbReference type="Pfam" id="PF01551">
    <property type="entry name" value="Peptidase_M23"/>
    <property type="match status" value="1"/>
</dbReference>
<dbReference type="GO" id="GO:0004222">
    <property type="term" value="F:metalloendopeptidase activity"/>
    <property type="evidence" value="ECO:0007669"/>
    <property type="project" value="TreeGrafter"/>
</dbReference>
<dbReference type="OrthoDB" id="9809488at2"/>
<dbReference type="PANTHER" id="PTHR21666">
    <property type="entry name" value="PEPTIDASE-RELATED"/>
    <property type="match status" value="1"/>
</dbReference>
<dbReference type="Gene3D" id="6.10.250.3150">
    <property type="match status" value="1"/>
</dbReference>
<feature type="signal peptide" evidence="3">
    <location>
        <begin position="1"/>
        <end position="22"/>
    </location>
</feature>
<dbReference type="FunFam" id="2.70.70.10:FF:000006">
    <property type="entry name" value="M23 family peptidase"/>
    <property type="match status" value="1"/>
</dbReference>
<dbReference type="SUPFAM" id="SSF57997">
    <property type="entry name" value="Tropomyosin"/>
    <property type="match status" value="1"/>
</dbReference>
<keyword evidence="6" id="KW-0378">Hydrolase</keyword>
<dbReference type="Pfam" id="PF24568">
    <property type="entry name" value="CC_PcsB"/>
    <property type="match status" value="1"/>
</dbReference>
<accession>A0A1T4XG57</accession>
<evidence type="ECO:0000256" key="1">
    <source>
        <dbReference type="ARBA" id="ARBA00022729"/>
    </source>
</evidence>
<evidence type="ECO:0000259" key="4">
    <source>
        <dbReference type="Pfam" id="PF01551"/>
    </source>
</evidence>
<keyword evidence="1 3" id="KW-0732">Signal</keyword>
<dbReference type="SUPFAM" id="SSF51261">
    <property type="entry name" value="Duplicated hybrid motif"/>
    <property type="match status" value="1"/>
</dbReference>
<organism evidence="6 7">
    <name type="scientific">Caloramator quimbayensis</name>
    <dbReference type="NCBI Taxonomy" id="1147123"/>
    <lineage>
        <taxon>Bacteria</taxon>
        <taxon>Bacillati</taxon>
        <taxon>Bacillota</taxon>
        <taxon>Clostridia</taxon>
        <taxon>Eubacteriales</taxon>
        <taxon>Clostridiaceae</taxon>
        <taxon>Caloramator</taxon>
    </lineage>
</organism>
<dbReference type="EMBL" id="FUYH01000008">
    <property type="protein sequence ID" value="SKA88071.1"/>
    <property type="molecule type" value="Genomic_DNA"/>
</dbReference>
<sequence length="382" mass="43381">MKKKILAAIIILIFAFTLNVTADELTNKKNQLNKVNGNINNIKNKIEDVKDEKKDVKNQIKKIEDEINKKENEIYAIDNKISLTKEDIKRAESELERAIEDYNNEKDLYYERLRVLYMNGSSGYIGVLLASEDFSDFISRLNNVKKIIEFDTKLLSKMKQQQDNIESKKIALENVKTSLISLQNDSIEKKKELNKANEDKKNYYEELEKNQKELERLLSEEEREAKAIQAQIKALQSKLSNEKYSGSKTGILKVSDIGYMPRITSKFGMRMHPILKRKIMHYGIDIAVPSGTPVYSMADGRVIIAEYQNGYGNVVVIDHGSGLTTLYAHNSKLLVSVGEKVKKGQIISKSGSTGYSTGPHLHFEVAINGKQVNPEPYLIIGK</sequence>
<keyword evidence="7" id="KW-1185">Reference proteome</keyword>
<dbReference type="CDD" id="cd12797">
    <property type="entry name" value="M23_peptidase"/>
    <property type="match status" value="1"/>
</dbReference>
<evidence type="ECO:0000313" key="6">
    <source>
        <dbReference type="EMBL" id="SKA88071.1"/>
    </source>
</evidence>
<keyword evidence="2" id="KW-0175">Coiled coil</keyword>
<dbReference type="InterPro" id="IPR011055">
    <property type="entry name" value="Dup_hybrid_motif"/>
</dbReference>
<dbReference type="Gene3D" id="2.70.70.10">
    <property type="entry name" value="Glucose Permease (Domain IIA)"/>
    <property type="match status" value="1"/>
</dbReference>
<name>A0A1T4XG57_9CLOT</name>
<feature type="coiled-coil region" evidence="2">
    <location>
        <begin position="155"/>
        <end position="238"/>
    </location>
</feature>
<feature type="domain" description="M23ase beta-sheet core" evidence="4">
    <location>
        <begin position="280"/>
        <end position="374"/>
    </location>
</feature>
<feature type="chain" id="PRO_5013295634" evidence="3">
    <location>
        <begin position="23"/>
        <end position="382"/>
    </location>
</feature>
<dbReference type="AlphaFoldDB" id="A0A1T4XG57"/>
<evidence type="ECO:0000259" key="5">
    <source>
        <dbReference type="Pfam" id="PF24568"/>
    </source>
</evidence>
<dbReference type="RefSeq" id="WP_078696415.1">
    <property type="nucleotide sequence ID" value="NZ_FUYH01000008.1"/>
</dbReference>
<gene>
    <name evidence="6" type="ORF">SAMN05443428_108110</name>
</gene>
<protein>
    <submittedName>
        <fullName evidence="6">Septal ring factor EnvC, activator of murein hydrolases AmiA and AmiB</fullName>
    </submittedName>
</protein>